<dbReference type="InterPro" id="IPR050276">
    <property type="entry name" value="MshD_Acetyltransferase"/>
</dbReference>
<evidence type="ECO:0000259" key="1">
    <source>
        <dbReference type="PROSITE" id="PS51186"/>
    </source>
</evidence>
<organism evidence="2 3">
    <name type="scientific">Fictibacillus halophilus</name>
    <dbReference type="NCBI Taxonomy" id="1610490"/>
    <lineage>
        <taxon>Bacteria</taxon>
        <taxon>Bacillati</taxon>
        <taxon>Bacillota</taxon>
        <taxon>Bacilli</taxon>
        <taxon>Bacillales</taxon>
        <taxon>Fictibacillaceae</taxon>
        <taxon>Fictibacillus</taxon>
    </lineage>
</organism>
<dbReference type="SUPFAM" id="SSF55729">
    <property type="entry name" value="Acyl-CoA N-acyltransferases (Nat)"/>
    <property type="match status" value="1"/>
</dbReference>
<protein>
    <submittedName>
        <fullName evidence="2">Ribosomal protein S18 acetylase RimI-like enzyme</fullName>
    </submittedName>
</protein>
<dbReference type="InterPro" id="IPR016181">
    <property type="entry name" value="Acyl_CoA_acyltransferase"/>
</dbReference>
<dbReference type="Proteomes" id="UP001549097">
    <property type="component" value="Unassembled WGS sequence"/>
</dbReference>
<dbReference type="PANTHER" id="PTHR43617">
    <property type="entry name" value="L-AMINO ACID N-ACETYLTRANSFERASE"/>
    <property type="match status" value="1"/>
</dbReference>
<evidence type="ECO:0000313" key="2">
    <source>
        <dbReference type="EMBL" id="MET3730214.1"/>
    </source>
</evidence>
<dbReference type="EMBL" id="JBEPMP010000003">
    <property type="protein sequence ID" value="MET3730214.1"/>
    <property type="molecule type" value="Genomic_DNA"/>
</dbReference>
<dbReference type="InterPro" id="IPR000182">
    <property type="entry name" value="GNAT_dom"/>
</dbReference>
<dbReference type="Pfam" id="PF00583">
    <property type="entry name" value="Acetyltransf_1"/>
    <property type="match status" value="1"/>
</dbReference>
<accession>A0ABV2LNR4</accession>
<dbReference type="CDD" id="cd04301">
    <property type="entry name" value="NAT_SF"/>
    <property type="match status" value="1"/>
</dbReference>
<comment type="caution">
    <text evidence="2">The sequence shown here is derived from an EMBL/GenBank/DDBJ whole genome shotgun (WGS) entry which is preliminary data.</text>
</comment>
<proteinExistence type="predicted"/>
<dbReference type="PROSITE" id="PS51186">
    <property type="entry name" value="GNAT"/>
    <property type="match status" value="1"/>
</dbReference>
<gene>
    <name evidence="2" type="ORF">ABID52_003833</name>
</gene>
<evidence type="ECO:0000313" key="3">
    <source>
        <dbReference type="Proteomes" id="UP001549097"/>
    </source>
</evidence>
<feature type="domain" description="N-acetyltransferase" evidence="1">
    <location>
        <begin position="2"/>
        <end position="153"/>
    </location>
</feature>
<dbReference type="Gene3D" id="3.40.630.30">
    <property type="match status" value="1"/>
</dbReference>
<dbReference type="RefSeq" id="WP_198769307.1">
    <property type="nucleotide sequence ID" value="NZ_JAEACF010000003.1"/>
</dbReference>
<keyword evidence="3" id="KW-1185">Reference proteome</keyword>
<sequence length="305" mass="35247">MLVIKRFSELTFQEAISLWNESWKHYFSDMTMDLNRFILKIASEGISLEKSVVAVYDDKLAGFVLNSFRTINGRRYVWNGGTAIAPAFRGMGVGKKLISVCLNIYEEEKVEVARLEAIKENEAAIKLYKSMGYVTFEELTYLQHEGVITTWIDANTEIQIKEVSMHDIQRLSLFKPTTPWQTQFQSLKDFICVMGMKDEIPLGYAVYKKMHKETGELSAILLYQCVTNEQNDLQEDTVRELVKRVFAPAEGSVKRMTINIPKKEDYLNKLLRETGFTTYVEQVHMERIIRQTNDSQAVKTFSEID</sequence>
<name>A0ABV2LNR4_9BACL</name>
<reference evidence="2 3" key="1">
    <citation type="submission" date="2024-06" db="EMBL/GenBank/DDBJ databases">
        <title>Genomic Encyclopedia of Type Strains, Phase IV (KMG-IV): sequencing the most valuable type-strain genomes for metagenomic binning, comparative biology and taxonomic classification.</title>
        <authorList>
            <person name="Goeker M."/>
        </authorList>
    </citation>
    <scope>NUCLEOTIDE SEQUENCE [LARGE SCALE GENOMIC DNA]</scope>
    <source>
        <strain evidence="2 3">DSM 100124</strain>
    </source>
</reference>